<proteinExistence type="predicted"/>
<reference evidence="1 2" key="1">
    <citation type="submission" date="2024-02" db="EMBL/GenBank/DDBJ databases">
        <authorList>
            <person name="Vignale AGUSTIN F."/>
            <person name="Sosa J E."/>
            <person name="Modenutti C."/>
        </authorList>
    </citation>
    <scope>NUCLEOTIDE SEQUENCE [LARGE SCALE GENOMIC DNA]</scope>
</reference>
<name>A0ABC8T2B8_9AQUA</name>
<dbReference type="EMBL" id="CAUOFW020004001">
    <property type="protein sequence ID" value="CAK9163345.1"/>
    <property type="molecule type" value="Genomic_DNA"/>
</dbReference>
<protein>
    <submittedName>
        <fullName evidence="1">Uncharacterized protein</fullName>
    </submittedName>
</protein>
<comment type="caution">
    <text evidence="1">The sequence shown here is derived from an EMBL/GenBank/DDBJ whole genome shotgun (WGS) entry which is preliminary data.</text>
</comment>
<evidence type="ECO:0000313" key="1">
    <source>
        <dbReference type="EMBL" id="CAK9163345.1"/>
    </source>
</evidence>
<gene>
    <name evidence="1" type="ORF">ILEXP_LOCUS32386</name>
</gene>
<sequence length="33" mass="3944">MYLCQQWRTSSHGCALHTVLLRSRTLAIWHRAF</sequence>
<evidence type="ECO:0000313" key="2">
    <source>
        <dbReference type="Proteomes" id="UP001642360"/>
    </source>
</evidence>
<accession>A0ABC8T2B8</accession>
<dbReference type="AlphaFoldDB" id="A0ABC8T2B8"/>
<keyword evidence="2" id="KW-1185">Reference proteome</keyword>
<organism evidence="1 2">
    <name type="scientific">Ilex paraguariensis</name>
    <name type="common">yerba mate</name>
    <dbReference type="NCBI Taxonomy" id="185542"/>
    <lineage>
        <taxon>Eukaryota</taxon>
        <taxon>Viridiplantae</taxon>
        <taxon>Streptophyta</taxon>
        <taxon>Embryophyta</taxon>
        <taxon>Tracheophyta</taxon>
        <taxon>Spermatophyta</taxon>
        <taxon>Magnoliopsida</taxon>
        <taxon>eudicotyledons</taxon>
        <taxon>Gunneridae</taxon>
        <taxon>Pentapetalae</taxon>
        <taxon>asterids</taxon>
        <taxon>campanulids</taxon>
        <taxon>Aquifoliales</taxon>
        <taxon>Aquifoliaceae</taxon>
        <taxon>Ilex</taxon>
    </lineage>
</organism>
<dbReference type="Proteomes" id="UP001642360">
    <property type="component" value="Unassembled WGS sequence"/>
</dbReference>